<dbReference type="Gene3D" id="3.30.420.10">
    <property type="entry name" value="Ribonuclease H-like superfamily/Ribonuclease H"/>
    <property type="match status" value="1"/>
</dbReference>
<protein>
    <recommendedName>
        <fullName evidence="5">Integrase catalytic domain-containing protein</fullName>
    </recommendedName>
</protein>
<feature type="region of interest" description="Disordered" evidence="2">
    <location>
        <begin position="121"/>
        <end position="144"/>
    </location>
</feature>
<evidence type="ECO:0008006" key="5">
    <source>
        <dbReference type="Google" id="ProtNLM"/>
    </source>
</evidence>
<name>A0ABN9Q0M3_9DINO</name>
<evidence type="ECO:0000313" key="4">
    <source>
        <dbReference type="Proteomes" id="UP001189429"/>
    </source>
</evidence>
<dbReference type="InterPro" id="IPR036397">
    <property type="entry name" value="RNaseH_sf"/>
</dbReference>
<feature type="compositionally biased region" description="Basic and acidic residues" evidence="2">
    <location>
        <begin position="360"/>
        <end position="376"/>
    </location>
</feature>
<evidence type="ECO:0000256" key="1">
    <source>
        <dbReference type="SAM" id="Coils"/>
    </source>
</evidence>
<evidence type="ECO:0000313" key="3">
    <source>
        <dbReference type="EMBL" id="CAK0796647.1"/>
    </source>
</evidence>
<evidence type="ECO:0000256" key="2">
    <source>
        <dbReference type="SAM" id="MobiDB-lite"/>
    </source>
</evidence>
<feature type="compositionally biased region" description="Basic and acidic residues" evidence="2">
    <location>
        <begin position="338"/>
        <end position="348"/>
    </location>
</feature>
<feature type="region of interest" description="Disordered" evidence="2">
    <location>
        <begin position="326"/>
        <end position="399"/>
    </location>
</feature>
<dbReference type="InterPro" id="IPR012337">
    <property type="entry name" value="RNaseH-like_sf"/>
</dbReference>
<keyword evidence="1" id="KW-0175">Coiled coil</keyword>
<proteinExistence type="predicted"/>
<keyword evidence="4" id="KW-1185">Reference proteome</keyword>
<reference evidence="3" key="1">
    <citation type="submission" date="2023-10" db="EMBL/GenBank/DDBJ databases">
        <authorList>
            <person name="Chen Y."/>
            <person name="Shah S."/>
            <person name="Dougan E. K."/>
            <person name="Thang M."/>
            <person name="Chan C."/>
        </authorList>
    </citation>
    <scope>NUCLEOTIDE SEQUENCE [LARGE SCALE GENOMIC DNA]</scope>
</reference>
<sequence length="1468" mass="162008">MVAEPSASSNQGFELVEARGLPLHLACWERFVRWALRRALQKRTWWAVGRFLTECRRIEEEARADQMLEHINQLMQGQRQLAVQLQNLKAENARLRQEHQDGLRQLPDLVQTLTSLVESRGQGASPGLVDNRGIGKPSGFSGDESKFREWSKKFELRSQCMEISYEKPEAVTIEAVSTAFGDDSEEPIDNIAGMREPFDIVSNVASNNGCDCWRKLHKRCDPATGSRKRAILRNVLSPGQAIPDELGSALERWEELVARYERRRGRDGVRERLPEDIRMSALESLLPDDLGKHVRLNQSRFAGYNSLRAEVTQYIEQRAGNLVKDPPVTGGCGGGKGGKGDSKGRKGDMSNVTCYNRGKNGHEADRCWQKTRHGNDSKGTSKGGKGKKGKKGGKKDVNQMDEDWAEEVGAPSGRQYRTASGQIIDDEGLGEIRGVDENNRRARFRARRAAVTKPLASASKMPSDKIGYMDKEGGLIYGEDSVPGRRLRQLVERLKRDHPDEGIGLWQEKEVYNVYFKGDPKTAAAMRSSTSRSPTKPVNTVESELAARARDLAARTPSAPTQKEIDQHEASGHAVFRAWCSACCDGRSYGQPRRLVPRDEEMEVPVVSMDFGHLDRAEAGAVQEGQERRITFVVLHCRKLRCYGATALPDKGTGEFVVRACSDFLDYLGHKRLVLRSDGEEAMLSLKKAIVDKCESKDIILEESPVGDRAADGQVENALKIIKAQVRTILLAAQSRWGKRLPFGYVLALWAIRRAASVINRFRVGADGRTGEELRTGRKWERASVAYGERVKGKRLVADQRKRDLESRFLDGFYIDADRTFSSFRAIPGLGSEGVERKLWLQYLPQLELFHQRSYLSEFRTRALEDSVNLGDQKAIDFLNERARQGASDDGALAPDAKRQMESHRLLRSGARVRPREYVLVRILEMEVVVIGYLLRFRMLLCLRLRAVDMNVGSLEVDSSAPLELQSLAISELFNPGCFAELAPAFGLAPGVAADIELLNEDGEPYDLSLESNQVKFERDVEFEDPYFLCSAPPCTKFTTPQALSRGMRKDGEGHQLQVENDTKLLHFGIRQCRKRHEKKRWFLHERPWSASSWSDPDAAALASEPGVYVVRGDMCSWDLRAENENGEMEPVMKATGRLTNNGHLAELFSRRCNGKHKHTQLMGKSKVRGAKSYTMKLNKVILKVLKQGLVRIGEVNSVAQAGPIPDQEIEYWMPAAPCDGVAESGFWDDVNGGWLDSELVREARKLEMDWMKRQSVHSECDESECYKATGKGPINTGWVDANKGDSERVRYRPTSERSEKSAGLVFAGRPGGEAVWALAAPAAAAALDAPAPRAGAPRGRGSRAPTMEAAGGPEAGPSSPGPSSPGSGAAEAQGALAEGLGLSSWMASPAELQAAALAAAGEPVPAGDAGPGLSWKRWAGRRGGQEEYQLGDGLRGMFSGAATSTGPPPVADSVRGAKHTMANANSR</sequence>
<dbReference type="SUPFAM" id="SSF53098">
    <property type="entry name" value="Ribonuclease H-like"/>
    <property type="match status" value="1"/>
</dbReference>
<accession>A0ABN9Q0M3</accession>
<feature type="compositionally biased region" description="Low complexity" evidence="2">
    <location>
        <begin position="1365"/>
        <end position="1375"/>
    </location>
</feature>
<gene>
    <name evidence="3" type="ORF">PCOR1329_LOCUS5969</name>
</gene>
<dbReference type="EMBL" id="CAUYUJ010001586">
    <property type="protein sequence ID" value="CAK0796647.1"/>
    <property type="molecule type" value="Genomic_DNA"/>
</dbReference>
<organism evidence="3 4">
    <name type="scientific">Prorocentrum cordatum</name>
    <dbReference type="NCBI Taxonomy" id="2364126"/>
    <lineage>
        <taxon>Eukaryota</taxon>
        <taxon>Sar</taxon>
        <taxon>Alveolata</taxon>
        <taxon>Dinophyceae</taxon>
        <taxon>Prorocentrales</taxon>
        <taxon>Prorocentraceae</taxon>
        <taxon>Prorocentrum</taxon>
    </lineage>
</organism>
<dbReference type="Proteomes" id="UP001189429">
    <property type="component" value="Unassembled WGS sequence"/>
</dbReference>
<feature type="region of interest" description="Disordered" evidence="2">
    <location>
        <begin position="1403"/>
        <end position="1468"/>
    </location>
</feature>
<feature type="region of interest" description="Disordered" evidence="2">
    <location>
        <begin position="1329"/>
        <end position="1375"/>
    </location>
</feature>
<feature type="compositionally biased region" description="Low complexity" evidence="2">
    <location>
        <begin position="1329"/>
        <end position="1359"/>
    </location>
</feature>
<feature type="coiled-coil region" evidence="1">
    <location>
        <begin position="71"/>
        <end position="105"/>
    </location>
</feature>
<feature type="compositionally biased region" description="Basic residues" evidence="2">
    <location>
        <begin position="384"/>
        <end position="393"/>
    </location>
</feature>
<comment type="caution">
    <text evidence="3">The sequence shown here is derived from an EMBL/GenBank/DDBJ whole genome shotgun (WGS) entry which is preliminary data.</text>
</comment>